<feature type="compositionally biased region" description="Acidic residues" evidence="1">
    <location>
        <begin position="16"/>
        <end position="30"/>
    </location>
</feature>
<evidence type="ECO:0000313" key="2">
    <source>
        <dbReference type="EMBL" id="KAK0163599.1"/>
    </source>
</evidence>
<feature type="region of interest" description="Disordered" evidence="1">
    <location>
        <begin position="1"/>
        <end position="78"/>
    </location>
</feature>
<reference evidence="2" key="1">
    <citation type="journal article" date="2023" name="bioRxiv">
        <title>Scaffold-level genome assemblies of two parasitoid biocontrol wasps reveal the parthenogenesis mechanism and an associated novel virus.</title>
        <authorList>
            <person name="Inwood S."/>
            <person name="Skelly J."/>
            <person name="Guhlin J."/>
            <person name="Harrop T."/>
            <person name="Goldson S."/>
            <person name="Dearden P."/>
        </authorList>
    </citation>
    <scope>NUCLEOTIDE SEQUENCE</scope>
    <source>
        <strain evidence="2">Lincoln</strain>
        <tissue evidence="2">Whole body</tissue>
    </source>
</reference>
<sequence length="252" mass="28892">MMTRPCEFKRKYSEVSSDDPESDEESESEEMTFNAKLSHYEMLNSSDDPDFYPGDSTGTTNDLEESLNEDTLGTDEEEVDKLIEEARQIIHDDDRKTNPEMPEEQMVAAVDHHLQIREKETVRNGNGNCMKNDSDDLQNYYSPCKSIEDADMAFYSPISSKSTSPERETFAHDDDDDDDDDDEIVQQSRIKGIDTSAKLIANEVEKLNCEKNKNEIEKNDELQLNSSDMKGKQQRQNLKGKRSTHGNRKKKV</sequence>
<comment type="caution">
    <text evidence="2">The sequence shown here is derived from an EMBL/GenBank/DDBJ whole genome shotgun (WGS) entry which is preliminary data.</text>
</comment>
<protein>
    <submittedName>
        <fullName evidence="2">Uncharacterized protein</fullName>
    </submittedName>
</protein>
<feature type="compositionally biased region" description="Acidic residues" evidence="1">
    <location>
        <begin position="173"/>
        <end position="183"/>
    </location>
</feature>
<accession>A0AA39KJC7</accession>
<keyword evidence="3" id="KW-1185">Reference proteome</keyword>
<organism evidence="2 3">
    <name type="scientific">Microctonus hyperodae</name>
    <name type="common">Parasitoid wasp</name>
    <dbReference type="NCBI Taxonomy" id="165561"/>
    <lineage>
        <taxon>Eukaryota</taxon>
        <taxon>Metazoa</taxon>
        <taxon>Ecdysozoa</taxon>
        <taxon>Arthropoda</taxon>
        <taxon>Hexapoda</taxon>
        <taxon>Insecta</taxon>
        <taxon>Pterygota</taxon>
        <taxon>Neoptera</taxon>
        <taxon>Endopterygota</taxon>
        <taxon>Hymenoptera</taxon>
        <taxon>Apocrita</taxon>
        <taxon>Ichneumonoidea</taxon>
        <taxon>Braconidae</taxon>
        <taxon>Euphorinae</taxon>
        <taxon>Microctonus</taxon>
    </lineage>
</organism>
<proteinExistence type="predicted"/>
<dbReference type="Proteomes" id="UP001168972">
    <property type="component" value="Unassembled WGS sequence"/>
</dbReference>
<reference evidence="2" key="2">
    <citation type="submission" date="2023-03" db="EMBL/GenBank/DDBJ databases">
        <authorList>
            <person name="Inwood S.N."/>
            <person name="Skelly J.G."/>
            <person name="Guhlin J."/>
            <person name="Harrop T.W.R."/>
            <person name="Goldson S.G."/>
            <person name="Dearden P.K."/>
        </authorList>
    </citation>
    <scope>NUCLEOTIDE SEQUENCE</scope>
    <source>
        <strain evidence="2">Lincoln</strain>
        <tissue evidence="2">Whole body</tissue>
    </source>
</reference>
<gene>
    <name evidence="2" type="ORF">PV327_007265</name>
</gene>
<feature type="region of interest" description="Disordered" evidence="1">
    <location>
        <begin position="213"/>
        <end position="252"/>
    </location>
</feature>
<dbReference type="AlphaFoldDB" id="A0AA39KJC7"/>
<evidence type="ECO:0000313" key="3">
    <source>
        <dbReference type="Proteomes" id="UP001168972"/>
    </source>
</evidence>
<name>A0AA39KJC7_MICHY</name>
<evidence type="ECO:0000256" key="1">
    <source>
        <dbReference type="SAM" id="MobiDB-lite"/>
    </source>
</evidence>
<feature type="compositionally biased region" description="Basic and acidic residues" evidence="1">
    <location>
        <begin position="1"/>
        <end position="13"/>
    </location>
</feature>
<dbReference type="EMBL" id="JAQQBR010001833">
    <property type="protein sequence ID" value="KAK0163599.1"/>
    <property type="molecule type" value="Genomic_DNA"/>
</dbReference>
<feature type="compositionally biased region" description="Acidic residues" evidence="1">
    <location>
        <begin position="62"/>
        <end position="78"/>
    </location>
</feature>
<feature type="compositionally biased region" description="Basic residues" evidence="1">
    <location>
        <begin position="238"/>
        <end position="252"/>
    </location>
</feature>
<feature type="region of interest" description="Disordered" evidence="1">
    <location>
        <begin position="156"/>
        <end position="183"/>
    </location>
</feature>